<gene>
    <name evidence="1" type="ORF">SDC9_136549</name>
</gene>
<name>A0A645DIZ0_9ZZZZ</name>
<protein>
    <submittedName>
        <fullName evidence="1">Uncharacterized protein</fullName>
    </submittedName>
</protein>
<organism evidence="1">
    <name type="scientific">bioreactor metagenome</name>
    <dbReference type="NCBI Taxonomy" id="1076179"/>
    <lineage>
        <taxon>unclassified sequences</taxon>
        <taxon>metagenomes</taxon>
        <taxon>ecological metagenomes</taxon>
    </lineage>
</organism>
<accession>A0A645DIZ0</accession>
<evidence type="ECO:0000313" key="1">
    <source>
        <dbReference type="EMBL" id="MPM89440.1"/>
    </source>
</evidence>
<sequence>MDGELQQLLLLALHYDSLAFLVKIGPLRADIECIEELSHPHLPLSYISGYLLIARIPLSPRAFATARSGRPAFLPSPRSLACTIQKANSDRISASRTGREA</sequence>
<reference evidence="1" key="1">
    <citation type="submission" date="2019-08" db="EMBL/GenBank/DDBJ databases">
        <authorList>
            <person name="Kucharzyk K."/>
            <person name="Murdoch R.W."/>
            <person name="Higgins S."/>
            <person name="Loffler F."/>
        </authorList>
    </citation>
    <scope>NUCLEOTIDE SEQUENCE</scope>
</reference>
<dbReference type="EMBL" id="VSSQ01036861">
    <property type="protein sequence ID" value="MPM89440.1"/>
    <property type="molecule type" value="Genomic_DNA"/>
</dbReference>
<dbReference type="AlphaFoldDB" id="A0A645DIZ0"/>
<comment type="caution">
    <text evidence="1">The sequence shown here is derived from an EMBL/GenBank/DDBJ whole genome shotgun (WGS) entry which is preliminary data.</text>
</comment>
<proteinExistence type="predicted"/>